<evidence type="ECO:0000313" key="2">
    <source>
        <dbReference type="WBParaSite" id="JU765_v2.g8038.t1"/>
    </source>
</evidence>
<protein>
    <submittedName>
        <fullName evidence="2">Uncharacterized protein</fullName>
    </submittedName>
</protein>
<proteinExistence type="predicted"/>
<dbReference type="WBParaSite" id="JU765_v2.g8038.t1">
    <property type="protein sequence ID" value="JU765_v2.g8038.t1"/>
    <property type="gene ID" value="JU765_v2.g8038"/>
</dbReference>
<reference evidence="2" key="1">
    <citation type="submission" date="2022-11" db="UniProtKB">
        <authorList>
            <consortium name="WormBaseParasite"/>
        </authorList>
    </citation>
    <scope>IDENTIFICATION</scope>
</reference>
<sequence>MKISAGLSILTARANVVGSASTVIHPRNVNLSEGIGNETGKWTASTQQTTGILTPSSTMMNSSTQTLTTSTILKPEMIRHCTLAESSLHSRQIHQNSTICQQNGTDFEHFGKTIGKSMTVENVQEKARILPHCLVDKVDDFQTINFTKMHHNNFNNSSNVTNNVPNSTADRFQRQNSGIYVPRTKNVTTIFNER</sequence>
<evidence type="ECO:0000313" key="1">
    <source>
        <dbReference type="Proteomes" id="UP000887576"/>
    </source>
</evidence>
<dbReference type="Proteomes" id="UP000887576">
    <property type="component" value="Unplaced"/>
</dbReference>
<organism evidence="1 2">
    <name type="scientific">Panagrolaimus sp. JU765</name>
    <dbReference type="NCBI Taxonomy" id="591449"/>
    <lineage>
        <taxon>Eukaryota</taxon>
        <taxon>Metazoa</taxon>
        <taxon>Ecdysozoa</taxon>
        <taxon>Nematoda</taxon>
        <taxon>Chromadorea</taxon>
        <taxon>Rhabditida</taxon>
        <taxon>Tylenchina</taxon>
        <taxon>Panagrolaimomorpha</taxon>
        <taxon>Panagrolaimoidea</taxon>
        <taxon>Panagrolaimidae</taxon>
        <taxon>Panagrolaimus</taxon>
    </lineage>
</organism>
<name>A0AC34RL52_9BILA</name>
<accession>A0AC34RL52</accession>